<dbReference type="Proteomes" id="UP000664132">
    <property type="component" value="Unassembled WGS sequence"/>
</dbReference>
<dbReference type="PANTHER" id="PTHR21310">
    <property type="entry name" value="AMINOGLYCOSIDE PHOSPHOTRANSFERASE-RELATED-RELATED"/>
    <property type="match status" value="1"/>
</dbReference>
<name>A0A8H7WCD4_9HELO</name>
<sequence length="298" mass="33806">MASIALPFYATADTLPQSLPTEDEIESSLEVFVDQTARKVVGVGPNFVVKYGLAVDLIEGENMLHIAQNTSVPVPRIYALYSNPKTMKRYIVMERSAGETLASLWPNLVATQKMAIAQSLRRAMDQLRRLPSPGGYCSVGNRPLQDSIFWTGDDKNTSSINGPFATEDELNAAMIQKYAFNNLPAQKADFYARTFKKILQSHPPVFTHGDLQRKNILVRLPLPPVGELSDAEIIAQDFEITILDWEVAGWYPSYWEYSRAMLGCGRWDDDWHVFLAQILEEFLSEWAWVDMMFKELWS</sequence>
<protein>
    <recommendedName>
        <fullName evidence="1">Aminoglycoside phosphotransferase domain-containing protein</fullName>
    </recommendedName>
</protein>
<dbReference type="CDD" id="cd05120">
    <property type="entry name" value="APH_ChoK_like"/>
    <property type="match status" value="1"/>
</dbReference>
<evidence type="ECO:0000313" key="3">
    <source>
        <dbReference type="Proteomes" id="UP000664132"/>
    </source>
</evidence>
<accession>A0A8H7WCD4</accession>
<dbReference type="InterPro" id="IPR051678">
    <property type="entry name" value="AGP_Transferase"/>
</dbReference>
<dbReference type="Gene3D" id="3.90.1200.10">
    <property type="match status" value="1"/>
</dbReference>
<dbReference type="Pfam" id="PF01636">
    <property type="entry name" value="APH"/>
    <property type="match status" value="1"/>
</dbReference>
<dbReference type="OrthoDB" id="2906425at2759"/>
<proteinExistence type="predicted"/>
<dbReference type="InterPro" id="IPR002575">
    <property type="entry name" value="Aminoglycoside_PTrfase"/>
</dbReference>
<feature type="domain" description="Aminoglycoside phosphotransferase" evidence="1">
    <location>
        <begin position="60"/>
        <end position="272"/>
    </location>
</feature>
<evidence type="ECO:0000313" key="2">
    <source>
        <dbReference type="EMBL" id="KAG4422248.1"/>
    </source>
</evidence>
<dbReference type="SUPFAM" id="SSF56112">
    <property type="entry name" value="Protein kinase-like (PK-like)"/>
    <property type="match status" value="1"/>
</dbReference>
<dbReference type="PANTHER" id="PTHR21310:SF48">
    <property type="entry name" value="AMINOGLYCOSIDE PHOSPHOTRANSFERASE DOMAIN-CONTAINING PROTEIN"/>
    <property type="match status" value="1"/>
</dbReference>
<dbReference type="EMBL" id="JAFJYH010000052">
    <property type="protein sequence ID" value="KAG4422248.1"/>
    <property type="molecule type" value="Genomic_DNA"/>
</dbReference>
<comment type="caution">
    <text evidence="2">The sequence shown here is derived from an EMBL/GenBank/DDBJ whole genome shotgun (WGS) entry which is preliminary data.</text>
</comment>
<evidence type="ECO:0000259" key="1">
    <source>
        <dbReference type="Pfam" id="PF01636"/>
    </source>
</evidence>
<reference evidence="2" key="1">
    <citation type="submission" date="2021-02" db="EMBL/GenBank/DDBJ databases">
        <title>Genome sequence Cadophora malorum strain M34.</title>
        <authorList>
            <person name="Stefanovic E."/>
            <person name="Vu D."/>
            <person name="Scully C."/>
            <person name="Dijksterhuis J."/>
            <person name="Roader J."/>
            <person name="Houbraken J."/>
        </authorList>
    </citation>
    <scope>NUCLEOTIDE SEQUENCE</scope>
    <source>
        <strain evidence="2">M34</strain>
    </source>
</reference>
<dbReference type="InterPro" id="IPR011009">
    <property type="entry name" value="Kinase-like_dom_sf"/>
</dbReference>
<organism evidence="2 3">
    <name type="scientific">Cadophora malorum</name>
    <dbReference type="NCBI Taxonomy" id="108018"/>
    <lineage>
        <taxon>Eukaryota</taxon>
        <taxon>Fungi</taxon>
        <taxon>Dikarya</taxon>
        <taxon>Ascomycota</taxon>
        <taxon>Pezizomycotina</taxon>
        <taxon>Leotiomycetes</taxon>
        <taxon>Helotiales</taxon>
        <taxon>Ploettnerulaceae</taxon>
        <taxon>Cadophora</taxon>
    </lineage>
</organism>
<dbReference type="AlphaFoldDB" id="A0A8H7WCD4"/>
<gene>
    <name evidence="2" type="ORF">IFR04_004628</name>
</gene>
<keyword evidence="3" id="KW-1185">Reference proteome</keyword>